<organism evidence="6 7">
    <name type="scientific">Plectosphaerella plurivora</name>
    <dbReference type="NCBI Taxonomy" id="936078"/>
    <lineage>
        <taxon>Eukaryota</taxon>
        <taxon>Fungi</taxon>
        <taxon>Dikarya</taxon>
        <taxon>Ascomycota</taxon>
        <taxon>Pezizomycotina</taxon>
        <taxon>Sordariomycetes</taxon>
        <taxon>Hypocreomycetidae</taxon>
        <taxon>Glomerellales</taxon>
        <taxon>Plectosphaerellaceae</taxon>
        <taxon>Plectosphaerella</taxon>
    </lineage>
</organism>
<evidence type="ECO:0000256" key="3">
    <source>
        <dbReference type="ARBA" id="ARBA00023125"/>
    </source>
</evidence>
<dbReference type="OrthoDB" id="5226580at2759"/>
<name>A0A9P9A5D6_9PEZI</name>
<dbReference type="AlphaFoldDB" id="A0A9P9A5D6"/>
<dbReference type="GO" id="GO:0005634">
    <property type="term" value="C:nucleus"/>
    <property type="evidence" value="ECO:0007669"/>
    <property type="project" value="UniProtKB-SubCell"/>
</dbReference>
<comment type="subcellular location">
    <subcellularLocation>
        <location evidence="1">Nucleus</location>
    </subcellularLocation>
</comment>
<evidence type="ECO:0000313" key="7">
    <source>
        <dbReference type="Proteomes" id="UP000770015"/>
    </source>
</evidence>
<dbReference type="PANTHER" id="PTHR31845">
    <property type="entry name" value="FINGER DOMAIN PROTEIN, PUTATIVE-RELATED"/>
    <property type="match status" value="1"/>
</dbReference>
<evidence type="ECO:0000256" key="2">
    <source>
        <dbReference type="ARBA" id="ARBA00023015"/>
    </source>
</evidence>
<dbReference type="InterPro" id="IPR051089">
    <property type="entry name" value="prtT"/>
</dbReference>
<protein>
    <submittedName>
        <fullName evidence="6">Uncharacterized protein</fullName>
    </submittedName>
</protein>
<gene>
    <name evidence="6" type="ORF">F5X68DRAFT_251171</name>
</gene>
<keyword evidence="7" id="KW-1185">Reference proteome</keyword>
<evidence type="ECO:0000256" key="5">
    <source>
        <dbReference type="ARBA" id="ARBA00023242"/>
    </source>
</evidence>
<comment type="caution">
    <text evidence="6">The sequence shown here is derived from an EMBL/GenBank/DDBJ whole genome shotgun (WGS) entry which is preliminary data.</text>
</comment>
<keyword evidence="4" id="KW-0804">Transcription</keyword>
<accession>A0A9P9A5D6</accession>
<dbReference type="GO" id="GO:0000981">
    <property type="term" value="F:DNA-binding transcription factor activity, RNA polymerase II-specific"/>
    <property type="evidence" value="ECO:0007669"/>
    <property type="project" value="TreeGrafter"/>
</dbReference>
<evidence type="ECO:0000256" key="4">
    <source>
        <dbReference type="ARBA" id="ARBA00023163"/>
    </source>
</evidence>
<keyword evidence="5" id="KW-0539">Nucleus</keyword>
<dbReference type="GO" id="GO:0000976">
    <property type="term" value="F:transcription cis-regulatory region binding"/>
    <property type="evidence" value="ECO:0007669"/>
    <property type="project" value="TreeGrafter"/>
</dbReference>
<evidence type="ECO:0000313" key="6">
    <source>
        <dbReference type="EMBL" id="KAH6663966.1"/>
    </source>
</evidence>
<reference evidence="6" key="1">
    <citation type="journal article" date="2021" name="Nat. Commun.">
        <title>Genetic determinants of endophytism in the Arabidopsis root mycobiome.</title>
        <authorList>
            <person name="Mesny F."/>
            <person name="Miyauchi S."/>
            <person name="Thiergart T."/>
            <person name="Pickel B."/>
            <person name="Atanasova L."/>
            <person name="Karlsson M."/>
            <person name="Huettel B."/>
            <person name="Barry K.W."/>
            <person name="Haridas S."/>
            <person name="Chen C."/>
            <person name="Bauer D."/>
            <person name="Andreopoulos W."/>
            <person name="Pangilinan J."/>
            <person name="LaButti K."/>
            <person name="Riley R."/>
            <person name="Lipzen A."/>
            <person name="Clum A."/>
            <person name="Drula E."/>
            <person name="Henrissat B."/>
            <person name="Kohler A."/>
            <person name="Grigoriev I.V."/>
            <person name="Martin F.M."/>
            <person name="Hacquard S."/>
        </authorList>
    </citation>
    <scope>NUCLEOTIDE SEQUENCE</scope>
    <source>
        <strain evidence="6">MPI-SDFR-AT-0117</strain>
    </source>
</reference>
<proteinExistence type="predicted"/>
<evidence type="ECO:0000256" key="1">
    <source>
        <dbReference type="ARBA" id="ARBA00004123"/>
    </source>
</evidence>
<keyword evidence="2" id="KW-0805">Transcription regulation</keyword>
<dbReference type="Proteomes" id="UP000770015">
    <property type="component" value="Unassembled WGS sequence"/>
</dbReference>
<dbReference type="EMBL" id="JAGSXJ010000041">
    <property type="protein sequence ID" value="KAH6663966.1"/>
    <property type="molecule type" value="Genomic_DNA"/>
</dbReference>
<keyword evidence="3" id="KW-0238">DNA-binding</keyword>
<dbReference type="PANTHER" id="PTHR31845:SF10">
    <property type="entry name" value="ZN(II)2CYS6 TRANSCRIPTION FACTOR (EUROFUNG)"/>
    <property type="match status" value="1"/>
</dbReference>
<sequence>MATTLAYNLKLDSHPDPGLTGFQALAYGFHPSSASARYGDENPAQSKRTDEERRSILACFCLSSSIYHKLGTQLMQWTPHMENCLRHVEDFPACENDEVLVIQTKCARILDSICATSSSSFRGSGPVMFPSMHAPMAKAFKGHLDEVQSRVRPQLLEKRLVKYWLLLTNIMILDIELQGPVDPTSSADLLFGRAQLLQSCLTAISHFVENFLSFTPQEHGGLHVHYWLNFIRCLRIVYRLRLAENSAVNGSIVWKTVDLADSLQRGANIWRTVPVAMGLGVDGRNTHTMFAENLLRIKSIWGEALEQAETRRAGDGTSLEMRPDMSQPAFLDDMDAAFDFFDDAWMADVFLPAR</sequence>